<evidence type="ECO:0000256" key="4">
    <source>
        <dbReference type="SAM" id="Phobius"/>
    </source>
</evidence>
<dbReference type="InterPro" id="IPR029016">
    <property type="entry name" value="GAF-like_dom_sf"/>
</dbReference>
<evidence type="ECO:0000256" key="2">
    <source>
        <dbReference type="ARBA" id="ARBA00029447"/>
    </source>
</evidence>
<protein>
    <submittedName>
        <fullName evidence="6">Methyl-accepting chemotaxis protein</fullName>
    </submittedName>
</protein>
<reference evidence="6" key="1">
    <citation type="journal article" date="2022" name="Environ. Microbiol.">
        <title>Geoalkalibacter halelectricus SAP #1 sp. nov. possessing extracellular electron transfer and mineral#reducing capabilities from a haloalkaline environment.</title>
        <authorList>
            <person name="Yadav S."/>
            <person name="Singh R."/>
            <person name="Sundharam S.S."/>
            <person name="Chaudhary S."/>
            <person name="Krishnamurthi S."/>
            <person name="Patil S.A."/>
        </authorList>
    </citation>
    <scope>NUCLEOTIDE SEQUENCE</scope>
    <source>
        <strain evidence="6">SAP-1</strain>
    </source>
</reference>
<dbReference type="Gene3D" id="3.30.450.40">
    <property type="match status" value="1"/>
</dbReference>
<sequence>MGVADGNQGIDRKFLYALGGVGLGILAPIGWILLRPLMFWAPGTGYWAQVLEALLRGGESLALYLYMGGGTAVVLGCFGFFIGKSSQQIHERARRLDELNQEVARQKKEFEQRFFDLNASIKSFHGINANIQKTIRAEEVLRLAAEGLHNILGYDRVNIFMVNSARDGLDWVACRGGDAVPSQLPAIALDRRAGALYQAFNDGRTILVENVRDMAPEYRMEPPLRDVPQLRSRSFILCPVIVNDEVVGVFGVDNKSKQKALDETDVDTVKLFADQVSAALTKINLIGAVETLIRELNHTFDELAKYREDYSRQVSNLKRATASTASSIAEIAGGADVVRDAVGSTQSASTEISVSIEEVSQNMKLLTDFMENSISAMTEISSTIRSVEENGAISQQMSETVQKQAEEGVGIVAATMEGLKGIAQSVQDAAAVIETLSQKSQQIDSITTVINEITQKTNLLALNAAIIAAQAGEQGRSFGVVAEEIRGLSQETSSSTGAITQIIQEIQDSTHKAVGHIGKTREWVDKGLDMGRDTEGSLRQILESSVKAMGMAREIRGATQEVAHSAEYVTKSIEELGEMAGQVSLAFREQVQGTQSIVKSIAEITNMADDMVVATAKQEKDTRDIESGVESVQEMAARIFAEMEDRRKQSAEVVERLERLKQS</sequence>
<evidence type="ECO:0000256" key="1">
    <source>
        <dbReference type="ARBA" id="ARBA00023224"/>
    </source>
</evidence>
<evidence type="ECO:0000313" key="6">
    <source>
        <dbReference type="EMBL" id="UWZ78584.1"/>
    </source>
</evidence>
<dbReference type="EMBL" id="CP092109">
    <property type="protein sequence ID" value="UWZ78584.1"/>
    <property type="molecule type" value="Genomic_DNA"/>
</dbReference>
<dbReference type="SUPFAM" id="SSF55781">
    <property type="entry name" value="GAF domain-like"/>
    <property type="match status" value="1"/>
</dbReference>
<evidence type="ECO:0000256" key="3">
    <source>
        <dbReference type="PROSITE-ProRule" id="PRU00284"/>
    </source>
</evidence>
<dbReference type="SMART" id="SM00283">
    <property type="entry name" value="MA"/>
    <property type="match status" value="1"/>
</dbReference>
<name>A0ABY5ZJE6_9BACT</name>
<dbReference type="InterPro" id="IPR004089">
    <property type="entry name" value="MCPsignal_dom"/>
</dbReference>
<dbReference type="PANTHER" id="PTHR32089">
    <property type="entry name" value="METHYL-ACCEPTING CHEMOTAXIS PROTEIN MCPB"/>
    <property type="match status" value="1"/>
</dbReference>
<feature type="transmembrane region" description="Helical" evidence="4">
    <location>
        <begin position="14"/>
        <end position="34"/>
    </location>
</feature>
<dbReference type="Proteomes" id="UP001060414">
    <property type="component" value="Chromosome"/>
</dbReference>
<dbReference type="PROSITE" id="PS50111">
    <property type="entry name" value="CHEMOTAXIS_TRANSDUC_2"/>
    <property type="match status" value="1"/>
</dbReference>
<gene>
    <name evidence="6" type="ORF">L9S41_12955</name>
</gene>
<dbReference type="Gene3D" id="1.10.287.950">
    <property type="entry name" value="Methyl-accepting chemotaxis protein"/>
    <property type="match status" value="1"/>
</dbReference>
<dbReference type="InterPro" id="IPR004090">
    <property type="entry name" value="Chemotax_Me-accpt_rcpt"/>
</dbReference>
<dbReference type="RefSeq" id="WP_260746938.1">
    <property type="nucleotide sequence ID" value="NZ_CP092109.1"/>
</dbReference>
<dbReference type="PANTHER" id="PTHR32089:SF112">
    <property type="entry name" value="LYSOZYME-LIKE PROTEIN-RELATED"/>
    <property type="match status" value="1"/>
</dbReference>
<proteinExistence type="inferred from homology"/>
<dbReference type="InterPro" id="IPR003018">
    <property type="entry name" value="GAF"/>
</dbReference>
<dbReference type="SUPFAM" id="SSF58104">
    <property type="entry name" value="Methyl-accepting chemotaxis protein (MCP) signaling domain"/>
    <property type="match status" value="2"/>
</dbReference>
<dbReference type="Pfam" id="PF01590">
    <property type="entry name" value="GAF"/>
    <property type="match status" value="1"/>
</dbReference>
<keyword evidence="4" id="KW-0812">Transmembrane</keyword>
<feature type="transmembrane region" description="Helical" evidence="4">
    <location>
        <begin position="61"/>
        <end position="82"/>
    </location>
</feature>
<keyword evidence="4" id="KW-1133">Transmembrane helix</keyword>
<comment type="similarity">
    <text evidence="2">Belongs to the methyl-accepting chemotaxis (MCP) protein family.</text>
</comment>
<feature type="domain" description="Methyl-accepting transducer" evidence="5">
    <location>
        <begin position="341"/>
        <end position="577"/>
    </location>
</feature>
<evidence type="ECO:0000313" key="7">
    <source>
        <dbReference type="Proteomes" id="UP001060414"/>
    </source>
</evidence>
<keyword evidence="7" id="KW-1185">Reference proteome</keyword>
<dbReference type="SMART" id="SM00065">
    <property type="entry name" value="GAF"/>
    <property type="match status" value="1"/>
</dbReference>
<accession>A0ABY5ZJE6</accession>
<keyword evidence="4" id="KW-0472">Membrane</keyword>
<organism evidence="6 7">
    <name type="scientific">Geoalkalibacter halelectricus</name>
    <dbReference type="NCBI Taxonomy" id="2847045"/>
    <lineage>
        <taxon>Bacteria</taxon>
        <taxon>Pseudomonadati</taxon>
        <taxon>Thermodesulfobacteriota</taxon>
        <taxon>Desulfuromonadia</taxon>
        <taxon>Desulfuromonadales</taxon>
        <taxon>Geoalkalibacteraceae</taxon>
        <taxon>Geoalkalibacter</taxon>
    </lineage>
</organism>
<keyword evidence="1 3" id="KW-0807">Transducer</keyword>
<dbReference type="Pfam" id="PF00015">
    <property type="entry name" value="MCPsignal"/>
    <property type="match status" value="1"/>
</dbReference>
<evidence type="ECO:0000259" key="5">
    <source>
        <dbReference type="PROSITE" id="PS50111"/>
    </source>
</evidence>
<dbReference type="PRINTS" id="PR00260">
    <property type="entry name" value="CHEMTRNSDUCR"/>
</dbReference>